<dbReference type="PANTHER" id="PTHR45889">
    <property type="entry name" value="IG-LIKE DOMAIN-CONTAINING PROTEIN"/>
    <property type="match status" value="1"/>
</dbReference>
<dbReference type="InterPro" id="IPR036179">
    <property type="entry name" value="Ig-like_dom_sf"/>
</dbReference>
<dbReference type="PANTHER" id="PTHR45889:SF8">
    <property type="entry name" value="IG-LIKE DOMAIN-CONTAINING PROTEIN"/>
    <property type="match status" value="1"/>
</dbReference>
<dbReference type="InterPro" id="IPR013783">
    <property type="entry name" value="Ig-like_fold"/>
</dbReference>
<keyword evidence="3" id="KW-1185">Reference proteome</keyword>
<protein>
    <recommendedName>
        <fullName evidence="1">Ig-like domain-containing protein</fullName>
    </recommendedName>
</protein>
<dbReference type="AlphaFoldDB" id="A0ABD0JNN8"/>
<proteinExistence type="predicted"/>
<evidence type="ECO:0000259" key="1">
    <source>
        <dbReference type="PROSITE" id="PS50835"/>
    </source>
</evidence>
<dbReference type="InterPro" id="IPR003599">
    <property type="entry name" value="Ig_sub"/>
</dbReference>
<dbReference type="PROSITE" id="PS50835">
    <property type="entry name" value="IG_LIKE"/>
    <property type="match status" value="1"/>
</dbReference>
<organism evidence="2 3">
    <name type="scientific">Batillaria attramentaria</name>
    <dbReference type="NCBI Taxonomy" id="370345"/>
    <lineage>
        <taxon>Eukaryota</taxon>
        <taxon>Metazoa</taxon>
        <taxon>Spiralia</taxon>
        <taxon>Lophotrochozoa</taxon>
        <taxon>Mollusca</taxon>
        <taxon>Gastropoda</taxon>
        <taxon>Caenogastropoda</taxon>
        <taxon>Sorbeoconcha</taxon>
        <taxon>Cerithioidea</taxon>
        <taxon>Batillariidae</taxon>
        <taxon>Batillaria</taxon>
    </lineage>
</organism>
<dbReference type="Proteomes" id="UP001519460">
    <property type="component" value="Unassembled WGS sequence"/>
</dbReference>
<accession>A0ABD0JNN8</accession>
<feature type="non-terminal residue" evidence="2">
    <location>
        <position position="255"/>
    </location>
</feature>
<evidence type="ECO:0000313" key="3">
    <source>
        <dbReference type="Proteomes" id="UP001519460"/>
    </source>
</evidence>
<evidence type="ECO:0000313" key="2">
    <source>
        <dbReference type="EMBL" id="KAK7476645.1"/>
    </source>
</evidence>
<dbReference type="SMART" id="SM00409">
    <property type="entry name" value="IG"/>
    <property type="match status" value="1"/>
</dbReference>
<comment type="caution">
    <text evidence="2">The sequence shown here is derived from an EMBL/GenBank/DDBJ whole genome shotgun (WGS) entry which is preliminary data.</text>
</comment>
<sequence>QLSVPGVTEGPLEGIATLKCRLETAGRWYVIKWSRLHENGSDTLLVSLPSGQMAPPALKRLADWPKTEQDFQFRTFTSYREAKTSVPDWNPDIPKSLRMRIQPLITVQAGIVEFHLVLSPLSCEDKGRYRCRAVAAFGDPTGSTQLMLTQPPGTPHVIYNHEVWTLNSTFSVSCKAPAGIPPQEFLWYYKTPSMRNFLIAERQGETEYEENGCSMTSIRTLHVTVTTDSGGTLYRCALPGRVESNYDELSVHLPP</sequence>
<dbReference type="EMBL" id="JACVVK020000370">
    <property type="protein sequence ID" value="KAK7476645.1"/>
    <property type="molecule type" value="Genomic_DNA"/>
</dbReference>
<feature type="non-terminal residue" evidence="2">
    <location>
        <position position="1"/>
    </location>
</feature>
<dbReference type="InterPro" id="IPR007110">
    <property type="entry name" value="Ig-like_dom"/>
</dbReference>
<name>A0ABD0JNN8_9CAEN</name>
<feature type="domain" description="Ig-like" evidence="1">
    <location>
        <begin position="155"/>
        <end position="252"/>
    </location>
</feature>
<dbReference type="SUPFAM" id="SSF48726">
    <property type="entry name" value="Immunoglobulin"/>
    <property type="match status" value="2"/>
</dbReference>
<dbReference type="Gene3D" id="2.60.40.10">
    <property type="entry name" value="Immunoglobulins"/>
    <property type="match status" value="2"/>
</dbReference>
<gene>
    <name evidence="2" type="ORF">BaRGS_00032120</name>
</gene>
<reference evidence="2 3" key="1">
    <citation type="journal article" date="2023" name="Sci. Data">
        <title>Genome assembly of the Korean intertidal mud-creeper Batillaria attramentaria.</title>
        <authorList>
            <person name="Patra A.K."/>
            <person name="Ho P.T."/>
            <person name="Jun S."/>
            <person name="Lee S.J."/>
            <person name="Kim Y."/>
            <person name="Won Y.J."/>
        </authorList>
    </citation>
    <scope>NUCLEOTIDE SEQUENCE [LARGE SCALE GENOMIC DNA]</scope>
    <source>
        <strain evidence="2">Wonlab-2016</strain>
    </source>
</reference>